<feature type="modified residue" description="4-aspartylphosphate" evidence="2">
    <location>
        <position position="54"/>
    </location>
</feature>
<dbReference type="InterPro" id="IPR000792">
    <property type="entry name" value="Tscrpt_reg_LuxR_C"/>
</dbReference>
<organism evidence="5 6">
    <name type="scientific">Nocardia acididurans</name>
    <dbReference type="NCBI Taxonomy" id="2802282"/>
    <lineage>
        <taxon>Bacteria</taxon>
        <taxon>Bacillati</taxon>
        <taxon>Actinomycetota</taxon>
        <taxon>Actinomycetes</taxon>
        <taxon>Mycobacteriales</taxon>
        <taxon>Nocardiaceae</taxon>
        <taxon>Nocardia</taxon>
    </lineage>
</organism>
<dbReference type="PROSITE" id="PS50110">
    <property type="entry name" value="RESPONSE_REGULATORY"/>
    <property type="match status" value="1"/>
</dbReference>
<dbReference type="InterPro" id="IPR016032">
    <property type="entry name" value="Sig_transdc_resp-reg_C-effctor"/>
</dbReference>
<dbReference type="InterPro" id="IPR039420">
    <property type="entry name" value="WalR-like"/>
</dbReference>
<gene>
    <name evidence="5" type="ORF">JK358_14905</name>
</gene>
<dbReference type="EMBL" id="JAERRJ010000005">
    <property type="protein sequence ID" value="MBL1075683.1"/>
    <property type="molecule type" value="Genomic_DNA"/>
</dbReference>
<keyword evidence="1" id="KW-0238">DNA-binding</keyword>
<reference evidence="5 6" key="1">
    <citation type="submission" date="2021-01" db="EMBL/GenBank/DDBJ databases">
        <title>WGS of actinomycetes isolated from Thailand.</title>
        <authorList>
            <person name="Thawai C."/>
        </authorList>
    </citation>
    <scope>NUCLEOTIDE SEQUENCE [LARGE SCALE GENOMIC DNA]</scope>
    <source>
        <strain evidence="5 6">LPG 2</strain>
    </source>
</reference>
<proteinExistence type="predicted"/>
<dbReference type="Proteomes" id="UP000602198">
    <property type="component" value="Unassembled WGS sequence"/>
</dbReference>
<dbReference type="PANTHER" id="PTHR43214:SF42">
    <property type="entry name" value="TRANSCRIPTIONAL REGULATORY PROTEIN DESR"/>
    <property type="match status" value="1"/>
</dbReference>
<evidence type="ECO:0000313" key="6">
    <source>
        <dbReference type="Proteomes" id="UP000602198"/>
    </source>
</evidence>
<evidence type="ECO:0000256" key="1">
    <source>
        <dbReference type="ARBA" id="ARBA00023125"/>
    </source>
</evidence>
<accession>A0ABS1M953</accession>
<dbReference type="InterPro" id="IPR011006">
    <property type="entry name" value="CheY-like_superfamily"/>
</dbReference>
<dbReference type="SUPFAM" id="SSF46894">
    <property type="entry name" value="C-terminal effector domain of the bipartite response regulators"/>
    <property type="match status" value="1"/>
</dbReference>
<evidence type="ECO:0000256" key="2">
    <source>
        <dbReference type="PROSITE-ProRule" id="PRU00169"/>
    </source>
</evidence>
<dbReference type="PANTHER" id="PTHR43214">
    <property type="entry name" value="TWO-COMPONENT RESPONSE REGULATOR"/>
    <property type="match status" value="1"/>
</dbReference>
<evidence type="ECO:0000259" key="4">
    <source>
        <dbReference type="PROSITE" id="PS50110"/>
    </source>
</evidence>
<protein>
    <submittedName>
        <fullName evidence="5">Response regulator transcription factor</fullName>
    </submittedName>
</protein>
<keyword evidence="6" id="KW-1185">Reference proteome</keyword>
<evidence type="ECO:0000259" key="3">
    <source>
        <dbReference type="PROSITE" id="PS50043"/>
    </source>
</evidence>
<comment type="caution">
    <text evidence="5">The sequence shown here is derived from an EMBL/GenBank/DDBJ whole genome shotgun (WGS) entry which is preliminary data.</text>
</comment>
<evidence type="ECO:0000313" key="5">
    <source>
        <dbReference type="EMBL" id="MBL1075683.1"/>
    </source>
</evidence>
<feature type="domain" description="HTH luxR-type" evidence="3">
    <location>
        <begin position="134"/>
        <end position="199"/>
    </location>
</feature>
<dbReference type="Pfam" id="PF00196">
    <property type="entry name" value="GerE"/>
    <property type="match status" value="1"/>
</dbReference>
<dbReference type="CDD" id="cd06170">
    <property type="entry name" value="LuxR_C_like"/>
    <property type="match status" value="1"/>
</dbReference>
<feature type="domain" description="Response regulatory" evidence="4">
    <location>
        <begin position="3"/>
        <end position="119"/>
    </location>
</feature>
<sequence>MIRVLIAEDMRLLRETLVTSLELENDLQVVAALDNGDSIATTAIAQQADVALLDINLPGTDGLTAAATLRERHPNCRILILTTLATPAHLRRALHIGVSGYLLKDTPSRELVRAVRTVASGGQVLDPGLAMTALRTPPNPLTTREAQVLRCYAEGADPKEIAIHLHLSHGTVRNYLAAAVTKLQARNRIDAVRLATSSGWL</sequence>
<dbReference type="PRINTS" id="PR00038">
    <property type="entry name" value="HTHLUXR"/>
</dbReference>
<dbReference type="InterPro" id="IPR001789">
    <property type="entry name" value="Sig_transdc_resp-reg_receiver"/>
</dbReference>
<dbReference type="SUPFAM" id="SSF52172">
    <property type="entry name" value="CheY-like"/>
    <property type="match status" value="1"/>
</dbReference>
<dbReference type="RefSeq" id="WP_201947979.1">
    <property type="nucleotide sequence ID" value="NZ_JAERRJ010000005.1"/>
</dbReference>
<keyword evidence="2" id="KW-0597">Phosphoprotein</keyword>
<name>A0ABS1M953_9NOCA</name>
<dbReference type="Gene3D" id="3.40.50.2300">
    <property type="match status" value="1"/>
</dbReference>
<dbReference type="Pfam" id="PF00072">
    <property type="entry name" value="Response_reg"/>
    <property type="match status" value="1"/>
</dbReference>
<dbReference type="SMART" id="SM00448">
    <property type="entry name" value="REC"/>
    <property type="match status" value="1"/>
</dbReference>
<dbReference type="SMART" id="SM00421">
    <property type="entry name" value="HTH_LUXR"/>
    <property type="match status" value="1"/>
</dbReference>
<dbReference type="PROSITE" id="PS50043">
    <property type="entry name" value="HTH_LUXR_2"/>
    <property type="match status" value="1"/>
</dbReference>